<dbReference type="InterPro" id="IPR007627">
    <property type="entry name" value="RNA_pol_sigma70_r2"/>
</dbReference>
<evidence type="ECO:0000259" key="7">
    <source>
        <dbReference type="Pfam" id="PF08281"/>
    </source>
</evidence>
<dbReference type="InterPro" id="IPR039425">
    <property type="entry name" value="RNA_pol_sigma-70-like"/>
</dbReference>
<keyword evidence="8" id="KW-0240">DNA-directed RNA polymerase</keyword>
<accession>A0A919ST68</accession>
<keyword evidence="3" id="KW-0731">Sigma factor</keyword>
<dbReference type="Proteomes" id="UP000681340">
    <property type="component" value="Unassembled WGS sequence"/>
</dbReference>
<comment type="caution">
    <text evidence="8">The sequence shown here is derived from an EMBL/GenBank/DDBJ whole genome shotgun (WGS) entry which is preliminary data.</text>
</comment>
<dbReference type="NCBIfam" id="TIGR02937">
    <property type="entry name" value="sigma70-ECF"/>
    <property type="match status" value="1"/>
</dbReference>
<evidence type="ECO:0000313" key="9">
    <source>
        <dbReference type="Proteomes" id="UP000681340"/>
    </source>
</evidence>
<dbReference type="InterPro" id="IPR013249">
    <property type="entry name" value="RNA_pol_sigma70_r4_t2"/>
</dbReference>
<keyword evidence="9" id="KW-1185">Reference proteome</keyword>
<dbReference type="InterPro" id="IPR036388">
    <property type="entry name" value="WH-like_DNA-bd_sf"/>
</dbReference>
<keyword evidence="4" id="KW-0804">Transcription</keyword>
<dbReference type="AlphaFoldDB" id="A0A919ST68"/>
<dbReference type="Pfam" id="PF08281">
    <property type="entry name" value="Sigma70_r4_2"/>
    <property type="match status" value="1"/>
</dbReference>
<feature type="domain" description="RNA polymerase sigma factor 70 region 4 type 2" evidence="7">
    <location>
        <begin position="156"/>
        <end position="204"/>
    </location>
</feature>
<dbReference type="Gene3D" id="1.10.10.10">
    <property type="entry name" value="Winged helix-like DNA-binding domain superfamily/Winged helix DNA-binding domain"/>
    <property type="match status" value="1"/>
</dbReference>
<evidence type="ECO:0000256" key="2">
    <source>
        <dbReference type="ARBA" id="ARBA00023015"/>
    </source>
</evidence>
<dbReference type="PANTHER" id="PTHR43133">
    <property type="entry name" value="RNA POLYMERASE ECF-TYPE SIGMA FACTO"/>
    <property type="match status" value="1"/>
</dbReference>
<dbReference type="PANTHER" id="PTHR43133:SF25">
    <property type="entry name" value="RNA POLYMERASE SIGMA FACTOR RFAY-RELATED"/>
    <property type="match status" value="1"/>
</dbReference>
<dbReference type="Pfam" id="PF04542">
    <property type="entry name" value="Sigma70_r2"/>
    <property type="match status" value="1"/>
</dbReference>
<keyword evidence="2" id="KW-0805">Transcription regulation</keyword>
<evidence type="ECO:0000256" key="3">
    <source>
        <dbReference type="ARBA" id="ARBA00023082"/>
    </source>
</evidence>
<evidence type="ECO:0000259" key="6">
    <source>
        <dbReference type="Pfam" id="PF04542"/>
    </source>
</evidence>
<comment type="similarity">
    <text evidence="1">Belongs to the sigma-70 factor family. ECF subfamily.</text>
</comment>
<dbReference type="EMBL" id="BOQL01000066">
    <property type="protein sequence ID" value="GIM77106.1"/>
    <property type="molecule type" value="Genomic_DNA"/>
</dbReference>
<sequence length="216" mass="23258">MKALEGFGHQYPTPTDRSPGGPPHETHVTALADTADADADALFASHAEPDRFAVLFDRHHAAIRRYAASRLGGEPADDVAAETFLVAFRTRGRFRTRAGGSVRAWLFGIATNLIRRQHRDEERRYRALAKLPVDTPPDAGDAAVDRAAAALMRPVLARALAALPTRDRDVLLLVAVAGLNYAEISAALGVPPGTVGSRLNRARRSVRKALGDRGES</sequence>
<evidence type="ECO:0000313" key="8">
    <source>
        <dbReference type="EMBL" id="GIM77106.1"/>
    </source>
</evidence>
<dbReference type="SUPFAM" id="SSF88946">
    <property type="entry name" value="Sigma2 domain of RNA polymerase sigma factors"/>
    <property type="match status" value="1"/>
</dbReference>
<dbReference type="GO" id="GO:0006352">
    <property type="term" value="P:DNA-templated transcription initiation"/>
    <property type="evidence" value="ECO:0007669"/>
    <property type="project" value="InterPro"/>
</dbReference>
<dbReference type="InterPro" id="IPR014284">
    <property type="entry name" value="RNA_pol_sigma-70_dom"/>
</dbReference>
<evidence type="ECO:0000256" key="4">
    <source>
        <dbReference type="ARBA" id="ARBA00023163"/>
    </source>
</evidence>
<name>A0A919ST68_9ACTN</name>
<dbReference type="CDD" id="cd06171">
    <property type="entry name" value="Sigma70_r4"/>
    <property type="match status" value="1"/>
</dbReference>
<protein>
    <submittedName>
        <fullName evidence="8">DNA-directed RNA polymerase sigma-70 factor</fullName>
    </submittedName>
</protein>
<feature type="region of interest" description="Disordered" evidence="5">
    <location>
        <begin position="1"/>
        <end position="25"/>
    </location>
</feature>
<dbReference type="GO" id="GO:0016987">
    <property type="term" value="F:sigma factor activity"/>
    <property type="evidence" value="ECO:0007669"/>
    <property type="project" value="UniProtKB-KW"/>
</dbReference>
<gene>
    <name evidence="8" type="primary">rpoE_22</name>
    <name evidence="8" type="ORF">Aau02nite_74200</name>
</gene>
<dbReference type="GO" id="GO:0003677">
    <property type="term" value="F:DNA binding"/>
    <property type="evidence" value="ECO:0007669"/>
    <property type="project" value="InterPro"/>
</dbReference>
<dbReference type="InterPro" id="IPR013324">
    <property type="entry name" value="RNA_pol_sigma_r3/r4-like"/>
</dbReference>
<organism evidence="8 9">
    <name type="scientific">Actinoplanes auranticolor</name>
    <dbReference type="NCBI Taxonomy" id="47988"/>
    <lineage>
        <taxon>Bacteria</taxon>
        <taxon>Bacillati</taxon>
        <taxon>Actinomycetota</taxon>
        <taxon>Actinomycetes</taxon>
        <taxon>Micromonosporales</taxon>
        <taxon>Micromonosporaceae</taxon>
        <taxon>Actinoplanes</taxon>
    </lineage>
</organism>
<reference evidence="8" key="1">
    <citation type="submission" date="2021-03" db="EMBL/GenBank/DDBJ databases">
        <title>Whole genome shotgun sequence of Actinoplanes auranticolor NBRC 12245.</title>
        <authorList>
            <person name="Komaki H."/>
            <person name="Tamura T."/>
        </authorList>
    </citation>
    <scope>NUCLEOTIDE SEQUENCE</scope>
    <source>
        <strain evidence="8">NBRC 12245</strain>
    </source>
</reference>
<dbReference type="SUPFAM" id="SSF88659">
    <property type="entry name" value="Sigma3 and sigma4 domains of RNA polymerase sigma factors"/>
    <property type="match status" value="1"/>
</dbReference>
<feature type="domain" description="RNA polymerase sigma-70 region 2" evidence="6">
    <location>
        <begin position="55"/>
        <end position="123"/>
    </location>
</feature>
<proteinExistence type="inferred from homology"/>
<dbReference type="Gene3D" id="1.10.1740.10">
    <property type="match status" value="1"/>
</dbReference>
<evidence type="ECO:0000256" key="1">
    <source>
        <dbReference type="ARBA" id="ARBA00010641"/>
    </source>
</evidence>
<evidence type="ECO:0000256" key="5">
    <source>
        <dbReference type="SAM" id="MobiDB-lite"/>
    </source>
</evidence>
<dbReference type="InterPro" id="IPR013325">
    <property type="entry name" value="RNA_pol_sigma_r2"/>
</dbReference>
<dbReference type="GO" id="GO:0000428">
    <property type="term" value="C:DNA-directed RNA polymerase complex"/>
    <property type="evidence" value="ECO:0007669"/>
    <property type="project" value="UniProtKB-KW"/>
</dbReference>